<evidence type="ECO:0000259" key="5">
    <source>
        <dbReference type="Pfam" id="PF18265"/>
    </source>
</evidence>
<accession>A0A1Y1V2S0</accession>
<protein>
    <recommendedName>
        <fullName evidence="2">Probable 26S proteasome regulatory subunit p27</fullName>
    </recommendedName>
</protein>
<sequence>MTNPITISQYESESRNFPKKGEELKDTCNMNPMEKAQYLIKRKDAIEQEIIEWEEVLNSHKVGMNDSLLDSEGFPRSDIDIVQIRIARNKIICLKNDYKDIMKNIEQALYDVHKDNKEKKEKEKAQNLNNQRPFAIVNTVADNSPASKAGLLEKDKIINFGTINESNHENLKALAKTVMDNKNKPINITVQREENVIANLTLTPKEWSGRGLLGCHILPY</sequence>
<evidence type="ECO:0000256" key="3">
    <source>
        <dbReference type="SAM" id="MobiDB-lite"/>
    </source>
</evidence>
<keyword evidence="7" id="KW-1185">Reference proteome</keyword>
<dbReference type="OrthoDB" id="72325at2759"/>
<dbReference type="InterPro" id="IPR036034">
    <property type="entry name" value="PDZ_sf"/>
</dbReference>
<dbReference type="Gene3D" id="2.30.42.10">
    <property type="match status" value="1"/>
</dbReference>
<proteinExistence type="predicted"/>
<dbReference type="InterPro" id="IPR035269">
    <property type="entry name" value="PSMD9"/>
</dbReference>
<dbReference type="Proteomes" id="UP000193719">
    <property type="component" value="Unassembled WGS sequence"/>
</dbReference>
<dbReference type="GO" id="GO:0070682">
    <property type="term" value="P:proteasome regulatory particle assembly"/>
    <property type="evidence" value="ECO:0007669"/>
    <property type="project" value="InterPro"/>
</dbReference>
<reference evidence="6 7" key="2">
    <citation type="submission" date="2016-08" db="EMBL/GenBank/DDBJ databases">
        <title>Pervasive Adenine N6-methylation of Active Genes in Fungi.</title>
        <authorList>
            <consortium name="DOE Joint Genome Institute"/>
            <person name="Mondo S.J."/>
            <person name="Dannebaum R.O."/>
            <person name="Kuo R.C."/>
            <person name="Labutti K."/>
            <person name="Haridas S."/>
            <person name="Kuo A."/>
            <person name="Salamov A."/>
            <person name="Ahrendt S.R."/>
            <person name="Lipzen A."/>
            <person name="Sullivan W."/>
            <person name="Andreopoulos W.B."/>
            <person name="Clum A."/>
            <person name="Lindquist E."/>
            <person name="Daum C."/>
            <person name="Ramamoorthy G.K."/>
            <person name="Gryganskyi A."/>
            <person name="Culley D."/>
            <person name="Magnuson J.K."/>
            <person name="James T.Y."/>
            <person name="O'Malley M.A."/>
            <person name="Stajich J.E."/>
            <person name="Spatafora J.W."/>
            <person name="Visel A."/>
            <person name="Grigoriev I.V."/>
        </authorList>
    </citation>
    <scope>NUCLEOTIDE SEQUENCE [LARGE SCALE GENOMIC DNA]</scope>
    <source>
        <strain evidence="7">finn</strain>
    </source>
</reference>
<evidence type="ECO:0000313" key="7">
    <source>
        <dbReference type="Proteomes" id="UP000193719"/>
    </source>
</evidence>
<evidence type="ECO:0000313" key="6">
    <source>
        <dbReference type="EMBL" id="ORX45984.1"/>
    </source>
</evidence>
<dbReference type="Pfam" id="PF04495">
    <property type="entry name" value="GRASP55_65"/>
    <property type="match status" value="1"/>
</dbReference>
<comment type="caution">
    <text evidence="6">The sequence shown here is derived from an EMBL/GenBank/DDBJ whole genome shotgun (WGS) entry which is preliminary data.</text>
</comment>
<evidence type="ECO:0000256" key="2">
    <source>
        <dbReference type="ARBA" id="ARBA00068021"/>
    </source>
</evidence>
<feature type="region of interest" description="Disordered" evidence="3">
    <location>
        <begin position="1"/>
        <end position="24"/>
    </location>
</feature>
<dbReference type="EMBL" id="MCFH01000037">
    <property type="protein sequence ID" value="ORX45984.1"/>
    <property type="molecule type" value="Genomic_DNA"/>
</dbReference>
<dbReference type="Pfam" id="PF18265">
    <property type="entry name" value="Nas2_N"/>
    <property type="match status" value="1"/>
</dbReference>
<feature type="domain" description="Nas2 N-terminal" evidence="5">
    <location>
        <begin position="37"/>
        <end position="114"/>
    </location>
</feature>
<dbReference type="STRING" id="1754191.A0A1Y1V2S0"/>
<evidence type="ECO:0000259" key="4">
    <source>
        <dbReference type="Pfam" id="PF04495"/>
    </source>
</evidence>
<dbReference type="GO" id="GO:0000502">
    <property type="term" value="C:proteasome complex"/>
    <property type="evidence" value="ECO:0007669"/>
    <property type="project" value="UniProtKB-KW"/>
</dbReference>
<dbReference type="SUPFAM" id="SSF50156">
    <property type="entry name" value="PDZ domain-like"/>
    <property type="match status" value="1"/>
</dbReference>
<evidence type="ECO:0000256" key="1">
    <source>
        <dbReference type="ARBA" id="ARBA00023186"/>
    </source>
</evidence>
<feature type="compositionally biased region" description="Basic and acidic residues" evidence="3">
    <location>
        <begin position="12"/>
        <end position="24"/>
    </location>
</feature>
<dbReference type="Gene3D" id="6.10.140.1710">
    <property type="match status" value="1"/>
</dbReference>
<dbReference type="PANTHER" id="PTHR12651">
    <property type="entry name" value="26S PROTEASOME NON-ATPASE REGULATORY SUBUNIT 9"/>
    <property type="match status" value="1"/>
</dbReference>
<dbReference type="InterPro" id="IPR024958">
    <property type="entry name" value="GRASP_PDZ"/>
</dbReference>
<keyword evidence="1" id="KW-0143">Chaperone</keyword>
<dbReference type="FunFam" id="2.30.42.10:FF:000107">
    <property type="entry name" value="26S proteasome non-ATPase regulatory subunit 9"/>
    <property type="match status" value="1"/>
</dbReference>
<reference evidence="6 7" key="1">
    <citation type="submission" date="2016-08" db="EMBL/GenBank/DDBJ databases">
        <title>Genomes of anaerobic fungi encode conserved fungal cellulosomes for biomass hydrolysis.</title>
        <authorList>
            <consortium name="DOE Joint Genome Institute"/>
            <person name="Haitjema C.H."/>
            <person name="Gilmore S.P."/>
            <person name="Henske J.K."/>
            <person name="Solomon K.V."/>
            <person name="De Groot R."/>
            <person name="Kuo A."/>
            <person name="Mondo S.J."/>
            <person name="Salamov A.A."/>
            <person name="Labutti K."/>
            <person name="Zhao Z."/>
            <person name="Chiniquy J."/>
            <person name="Barry K."/>
            <person name="Brewer H.M."/>
            <person name="Purvine S.O."/>
            <person name="Wright A.T."/>
            <person name="Boxma B."/>
            <person name="Van Alen T."/>
            <person name="Hackstein J.H."/>
            <person name="Baker S.E."/>
            <person name="Grigoriev I.V."/>
            <person name="O'Malley M.A."/>
        </authorList>
    </citation>
    <scope>NUCLEOTIDE SEQUENCE [LARGE SCALE GENOMIC DNA]</scope>
    <source>
        <strain evidence="7">finn</strain>
    </source>
</reference>
<feature type="domain" description="PDZ GRASP-type" evidence="4">
    <location>
        <begin position="132"/>
        <end position="217"/>
    </location>
</feature>
<dbReference type="GO" id="GO:0005634">
    <property type="term" value="C:nucleus"/>
    <property type="evidence" value="ECO:0007669"/>
    <property type="project" value="TreeGrafter"/>
</dbReference>
<feature type="compositionally biased region" description="Polar residues" evidence="3">
    <location>
        <begin position="1"/>
        <end position="11"/>
    </location>
</feature>
<dbReference type="PANTHER" id="PTHR12651:SF1">
    <property type="entry name" value="26S PROTEASOME NON-ATPASE REGULATORY SUBUNIT 9"/>
    <property type="match status" value="1"/>
</dbReference>
<organism evidence="6 7">
    <name type="scientific">Piromyces finnis</name>
    <dbReference type="NCBI Taxonomy" id="1754191"/>
    <lineage>
        <taxon>Eukaryota</taxon>
        <taxon>Fungi</taxon>
        <taxon>Fungi incertae sedis</taxon>
        <taxon>Chytridiomycota</taxon>
        <taxon>Chytridiomycota incertae sedis</taxon>
        <taxon>Neocallimastigomycetes</taxon>
        <taxon>Neocallimastigales</taxon>
        <taxon>Neocallimastigaceae</taxon>
        <taxon>Piromyces</taxon>
    </lineage>
</organism>
<name>A0A1Y1V2S0_9FUNG</name>
<dbReference type="AlphaFoldDB" id="A0A1Y1V2S0"/>
<gene>
    <name evidence="6" type="ORF">BCR36DRAFT_414291</name>
</gene>
<dbReference type="GO" id="GO:0005737">
    <property type="term" value="C:cytoplasm"/>
    <property type="evidence" value="ECO:0007669"/>
    <property type="project" value="TreeGrafter"/>
</dbReference>
<keyword evidence="6" id="KW-0647">Proteasome</keyword>
<dbReference type="InterPro" id="IPR040815">
    <property type="entry name" value="Nas2_N"/>
</dbReference>